<dbReference type="PANTHER" id="PTHR47219">
    <property type="entry name" value="RAB GTPASE-ACTIVATING PROTEIN 1-LIKE"/>
    <property type="match status" value="1"/>
</dbReference>
<evidence type="ECO:0000256" key="11">
    <source>
        <dbReference type="SAM" id="MobiDB-lite"/>
    </source>
</evidence>
<evidence type="ECO:0000256" key="1">
    <source>
        <dbReference type="ARBA" id="ARBA00004541"/>
    </source>
</evidence>
<comment type="function">
    <text evidence="8">Acts as a GTPase-activating protein for RAB5A and RAB43. Involved in receptor trafficking. In complex with EPS8 inhibits internalization of EGFR. Involved in retrograde transport from the endocytic pathway to the Golgi apparatus. Involved in the transport of Shiga toxin from early and recycling endosomes to the trans-Golgi network. Required for structural integrity of the Golgi complex.</text>
</comment>
<feature type="domain" description="Rab-GAP TBC" evidence="12">
    <location>
        <begin position="85"/>
        <end position="276"/>
    </location>
</feature>
<gene>
    <name evidence="13" type="ORF">NEMVEDRAFT_v1g78932</name>
</gene>
<dbReference type="OMA" id="MYFNEED"/>
<evidence type="ECO:0000313" key="14">
    <source>
        <dbReference type="Proteomes" id="UP000001593"/>
    </source>
</evidence>
<dbReference type="Pfam" id="PF00566">
    <property type="entry name" value="RabGAP-TBC"/>
    <property type="match status" value="1"/>
</dbReference>
<keyword evidence="7" id="KW-0968">Cytoplasmic vesicle</keyword>
<dbReference type="SUPFAM" id="SSF47923">
    <property type="entry name" value="Ypt/Rab-GAP domain of gyp1p"/>
    <property type="match status" value="2"/>
</dbReference>
<reference evidence="13 14" key="1">
    <citation type="journal article" date="2007" name="Science">
        <title>Sea anemone genome reveals ancestral eumetazoan gene repertoire and genomic organization.</title>
        <authorList>
            <person name="Putnam N.H."/>
            <person name="Srivastava M."/>
            <person name="Hellsten U."/>
            <person name="Dirks B."/>
            <person name="Chapman J."/>
            <person name="Salamov A."/>
            <person name="Terry A."/>
            <person name="Shapiro H."/>
            <person name="Lindquist E."/>
            <person name="Kapitonov V.V."/>
            <person name="Jurka J."/>
            <person name="Genikhovich G."/>
            <person name="Grigoriev I.V."/>
            <person name="Lucas S.M."/>
            <person name="Steele R.E."/>
            <person name="Finnerty J.R."/>
            <person name="Technau U."/>
            <person name="Martindale M.Q."/>
            <person name="Rokhsar D.S."/>
        </authorList>
    </citation>
    <scope>NUCLEOTIDE SEQUENCE [LARGE SCALE GENOMIC DNA]</scope>
    <source>
        <strain evidence="14">CH2 X CH6</strain>
    </source>
</reference>
<dbReference type="SMART" id="SM00164">
    <property type="entry name" value="TBC"/>
    <property type="match status" value="1"/>
</dbReference>
<evidence type="ECO:0000256" key="8">
    <source>
        <dbReference type="ARBA" id="ARBA00059926"/>
    </source>
</evidence>
<dbReference type="Proteomes" id="UP000001593">
    <property type="component" value="Unassembled WGS sequence"/>
</dbReference>
<dbReference type="GO" id="GO:0005096">
    <property type="term" value="F:GTPase activator activity"/>
    <property type="evidence" value="ECO:0000318"/>
    <property type="project" value="GO_Central"/>
</dbReference>
<dbReference type="FunFam" id="1.10.472.80:FF:000019">
    <property type="entry name" value="USP6 N-terminal like"/>
    <property type="match status" value="1"/>
</dbReference>
<dbReference type="Gene3D" id="1.10.10.750">
    <property type="entry name" value="Ypt/Rab-GAP domain of gyp1p, domain 1"/>
    <property type="match status" value="1"/>
</dbReference>
<evidence type="ECO:0000256" key="2">
    <source>
        <dbReference type="ARBA" id="ARBA00004555"/>
    </source>
</evidence>
<keyword evidence="4" id="KW-0597">Phosphoprotein</keyword>
<proteinExistence type="predicted"/>
<keyword evidence="5" id="KW-0007">Acetylation</keyword>
<evidence type="ECO:0000256" key="3">
    <source>
        <dbReference type="ARBA" id="ARBA00022468"/>
    </source>
</evidence>
<feature type="non-terminal residue" evidence="13">
    <location>
        <position position="1"/>
    </location>
</feature>
<keyword evidence="6" id="KW-0333">Golgi apparatus</keyword>
<keyword evidence="3" id="KW-0343">GTPase activation</keyword>
<keyword evidence="14" id="KW-1185">Reference proteome</keyword>
<dbReference type="InterPro" id="IPR035969">
    <property type="entry name" value="Rab-GAP_TBC_sf"/>
</dbReference>
<dbReference type="GO" id="GO:0005794">
    <property type="term" value="C:Golgi apparatus"/>
    <property type="evidence" value="ECO:0007669"/>
    <property type="project" value="UniProtKB-SubCell"/>
</dbReference>
<dbReference type="AlphaFoldDB" id="A7RF34"/>
<evidence type="ECO:0000256" key="9">
    <source>
        <dbReference type="ARBA" id="ARBA00064037"/>
    </source>
</evidence>
<evidence type="ECO:0000256" key="5">
    <source>
        <dbReference type="ARBA" id="ARBA00022990"/>
    </source>
</evidence>
<evidence type="ECO:0000256" key="6">
    <source>
        <dbReference type="ARBA" id="ARBA00023034"/>
    </source>
</evidence>
<organism evidence="13 14">
    <name type="scientific">Nematostella vectensis</name>
    <name type="common">Starlet sea anemone</name>
    <dbReference type="NCBI Taxonomy" id="45351"/>
    <lineage>
        <taxon>Eukaryota</taxon>
        <taxon>Metazoa</taxon>
        <taxon>Cnidaria</taxon>
        <taxon>Anthozoa</taxon>
        <taxon>Hexacorallia</taxon>
        <taxon>Actiniaria</taxon>
        <taxon>Edwardsiidae</taxon>
        <taxon>Nematostella</taxon>
    </lineage>
</organism>
<dbReference type="Gene3D" id="1.10.8.270">
    <property type="entry name" value="putative rabgap domain of human tbc1 domain family member 14 like domains"/>
    <property type="match status" value="1"/>
</dbReference>
<evidence type="ECO:0000313" key="13">
    <source>
        <dbReference type="EMBL" id="EDO50024.1"/>
    </source>
</evidence>
<dbReference type="GO" id="GO:0031410">
    <property type="term" value="C:cytoplasmic vesicle"/>
    <property type="evidence" value="ECO:0007669"/>
    <property type="project" value="UniProtKB-SubCell"/>
</dbReference>
<protein>
    <recommendedName>
        <fullName evidence="10">USP6 N-terminal-like protein</fullName>
    </recommendedName>
</protein>
<dbReference type="InterPro" id="IPR050302">
    <property type="entry name" value="Rab_GAP_TBC_domain"/>
</dbReference>
<dbReference type="InterPro" id="IPR000195">
    <property type="entry name" value="Rab-GAP-TBC_dom"/>
</dbReference>
<dbReference type="PhylomeDB" id="A7RF34"/>
<dbReference type="PANTHER" id="PTHR47219:SF19">
    <property type="entry name" value="USP6 N-TERMINAL-LIKE PROTEIN ISOFORM X1"/>
    <property type="match status" value="1"/>
</dbReference>
<comment type="subcellular location">
    <subcellularLocation>
        <location evidence="1">Cytoplasmic vesicle</location>
    </subcellularLocation>
    <subcellularLocation>
        <location evidence="2">Golgi apparatus</location>
    </subcellularLocation>
</comment>
<dbReference type="PROSITE" id="PS50086">
    <property type="entry name" value="TBC_RABGAP"/>
    <property type="match status" value="1"/>
</dbReference>
<dbReference type="InParanoid" id="A7RF34"/>
<dbReference type="Gene3D" id="1.10.472.80">
    <property type="entry name" value="Ypt/Rab-GAP domain of gyp1p, domain 3"/>
    <property type="match status" value="1"/>
</dbReference>
<evidence type="ECO:0000259" key="12">
    <source>
        <dbReference type="PROSITE" id="PS50086"/>
    </source>
</evidence>
<dbReference type="HOGENOM" id="CLU_005350_10_0_1"/>
<sequence length="357" mass="42284">MLTRNNPFLKGYDDGAEVDDWEDANFFLYKVTDRYGFLHKNPLPEGHDEKLIALERSRISKWLKMIKNWDKYVRSEKLRKRVYKGIPNSMRGEIWKKLLGVDKIPNRTTTYETMKRIARLQSPDLRQIDLDVNRTYRDHIMFRERYGIKQQALFHVLAAYSMYNVEVGYCQGMSGIAALLLMYLNEEDAFWALSVLLTDRKHGMHGFFIPGFPKLLRFQEHHDKILKKLLSKLFKHLEREGCHTSLYTLKWFMQCFLDRLPFSLTLRMYDIFLLEGDRLLTAMAYNIIKMHKKIFLKMNLEEVVQFLQENMHAYPYDDDEVVELLQSSMFELKRLGLDTPSPPKKDELPQLPPGAAL</sequence>
<dbReference type="FunFam" id="1.10.8.270:FF:000010">
    <property type="entry name" value="Putative USP6 N-terminal-like protein"/>
    <property type="match status" value="1"/>
</dbReference>
<name>A7RF34_NEMVE</name>
<comment type="subunit">
    <text evidence="9">Interacts with EPS8.</text>
</comment>
<evidence type="ECO:0000256" key="10">
    <source>
        <dbReference type="ARBA" id="ARBA00070172"/>
    </source>
</evidence>
<dbReference type="FunFam" id="1.10.10.750:FF:000001">
    <property type="entry name" value="TBC1 domain family member 10A"/>
    <property type="match status" value="1"/>
</dbReference>
<dbReference type="eggNOG" id="KOG1102">
    <property type="taxonomic scope" value="Eukaryota"/>
</dbReference>
<evidence type="ECO:0000256" key="7">
    <source>
        <dbReference type="ARBA" id="ARBA00023329"/>
    </source>
</evidence>
<accession>A7RF34</accession>
<feature type="region of interest" description="Disordered" evidence="11">
    <location>
        <begin position="338"/>
        <end position="357"/>
    </location>
</feature>
<dbReference type="OrthoDB" id="294251at2759"/>
<dbReference type="EMBL" id="DS469507">
    <property type="protein sequence ID" value="EDO50024.1"/>
    <property type="molecule type" value="Genomic_DNA"/>
</dbReference>
<evidence type="ECO:0000256" key="4">
    <source>
        <dbReference type="ARBA" id="ARBA00022553"/>
    </source>
</evidence>
<dbReference type="STRING" id="45351.A7RF34"/>
<dbReference type="KEGG" id="nve:5522332"/>